<dbReference type="RefSeq" id="WP_338252797.1">
    <property type="nucleotide sequence ID" value="NZ_AP028907.1"/>
</dbReference>
<organism evidence="1 2">
    <name type="scientific">Pyrodictium abyssi</name>
    <dbReference type="NCBI Taxonomy" id="54256"/>
    <lineage>
        <taxon>Archaea</taxon>
        <taxon>Thermoproteota</taxon>
        <taxon>Thermoprotei</taxon>
        <taxon>Desulfurococcales</taxon>
        <taxon>Pyrodictiaceae</taxon>
        <taxon>Pyrodictium</taxon>
    </lineage>
</organism>
<dbReference type="EMBL" id="AP028907">
    <property type="protein sequence ID" value="BES81589.1"/>
    <property type="molecule type" value="Genomic_DNA"/>
</dbReference>
<gene>
    <name evidence="1" type="ORF">PABY_11560</name>
</gene>
<sequence>MSDNSSSGGPGYELCLRPHYAWIQNMFRAVPFARGFLRREKLRELDVEIRRYVAGRLDEAYREVEAARQALASAAGQAFFASTPMLSAVPPTAPVQQGTGALQALPVLPERLRSIGAEVSGLVSDILYADSGWAPVGAARAIREDEILRLCEYDDSMIGLGEAAARTARELRAAVGLGDYQKALELLGRLEEVARSLRELYEERRRFLQFASSGDTVAGRLRAAAGAVAEGLGPAVSRARILLSRVFGRG</sequence>
<accession>A0ABN6ZMV5</accession>
<name>A0ABN6ZMV5_9CREN</name>
<evidence type="ECO:0000313" key="2">
    <source>
        <dbReference type="Proteomes" id="UP001341135"/>
    </source>
</evidence>
<proteinExistence type="predicted"/>
<reference evidence="1 2" key="1">
    <citation type="submission" date="2023-09" db="EMBL/GenBank/DDBJ databases">
        <title>Pyrofollis japonicus gen. nov. sp. nov., a novel member of the family Pyrodictiaceae isolated from the Iheya North hydrothermal field.</title>
        <authorList>
            <person name="Miyazaki U."/>
            <person name="Sanari M."/>
            <person name="Tame A."/>
            <person name="Kitajima M."/>
            <person name="Okamoto A."/>
            <person name="Sawayama S."/>
            <person name="Miyazaki J."/>
            <person name="Takai K."/>
            <person name="Nakagawa S."/>
        </authorList>
    </citation>
    <scope>NUCLEOTIDE SEQUENCE [LARGE SCALE GENOMIC DNA]</scope>
    <source>
        <strain evidence="1 2">AV2</strain>
    </source>
</reference>
<keyword evidence="2" id="KW-1185">Reference proteome</keyword>
<dbReference type="GeneID" id="89289175"/>
<evidence type="ECO:0000313" key="1">
    <source>
        <dbReference type="EMBL" id="BES81589.1"/>
    </source>
</evidence>
<protein>
    <submittedName>
        <fullName evidence="1">Uncharacterized protein</fullName>
    </submittedName>
</protein>
<dbReference type="Proteomes" id="UP001341135">
    <property type="component" value="Chromosome"/>
</dbReference>